<dbReference type="Pfam" id="PF14322">
    <property type="entry name" value="SusD-like_3"/>
    <property type="match status" value="1"/>
</dbReference>
<dbReference type="PROSITE" id="PS51257">
    <property type="entry name" value="PROKAR_LIPOPROTEIN"/>
    <property type="match status" value="1"/>
</dbReference>
<keyword evidence="9" id="KW-1185">Reference proteome</keyword>
<proteinExistence type="inferred from homology"/>
<organism evidence="8 9">
    <name type="scientific">Haoranjiania flava</name>
    <dbReference type="NCBI Taxonomy" id="1856322"/>
    <lineage>
        <taxon>Bacteria</taxon>
        <taxon>Pseudomonadati</taxon>
        <taxon>Bacteroidota</taxon>
        <taxon>Chitinophagia</taxon>
        <taxon>Chitinophagales</taxon>
        <taxon>Chitinophagaceae</taxon>
        <taxon>Haoranjiania</taxon>
    </lineage>
</organism>
<dbReference type="AlphaFoldDB" id="A0AAE3LJJ3"/>
<dbReference type="GO" id="GO:0009279">
    <property type="term" value="C:cell outer membrane"/>
    <property type="evidence" value="ECO:0007669"/>
    <property type="project" value="UniProtKB-SubCell"/>
</dbReference>
<dbReference type="Pfam" id="PF07980">
    <property type="entry name" value="SusD_RagB"/>
    <property type="match status" value="1"/>
</dbReference>
<dbReference type="InterPro" id="IPR033985">
    <property type="entry name" value="SusD-like_N"/>
</dbReference>
<sequence length="628" mass="72714">MKKYIILLLIAAGSASCNKYLDIVPDNIATIDYAFNMRTTAEKFLFTCYSYMPQHSNMSMNPALTAGDEIWLHDYYTTQGFQIHRGFQNVVNPYLNFWQGNNGGIDLYQGIRDCNIFLENIGRVPDMEQYEKNRWIAEVKFLKAYYHFYLLRMYGPVPIIKQNLPITAKLEEVKVYRDPVDEGFAYVVQLLDEAAAELPKVIVSEATELGRITRPIALSIKAYVLVTAASPLFNGNTDYSNFKDNRGVQLFSQKVDPEKWVRAKNACKEAIDACEEAGNKLYYYSQSSPQYNVTPQTRVKMNVRNTLAARWNYEVIWGNSNSMTNNLQLQSTPRGLDPAKRANNKTPGNAAVPLKIAALFYSKNGVPIEEDKNWDYGQRFALRVGDAENKYLIKEGYTTVRLNFDRELRYYADLGFDGGIWYGQGKFDDNNTWFVSAKRGDPASNITNQTFNSTGIWPKKYVNYVNVIQENSYTVEQYPWPVMRLGNLYLLYAEALNEAEGPSEEVYKYLDLIRERAGLKGVVESWANHSVNPSKPTTKEGLREIIHRERTIEMMFEGQRYWDLRRWKKAVDELNRPITGWDIDQKTAEAYYRERFLFQPTFSTKDYLWPVRENEIFANRNTEQNPGW</sequence>
<dbReference type="EMBL" id="JAOTPL010000004">
    <property type="protein sequence ID" value="MCU7693658.1"/>
    <property type="molecule type" value="Genomic_DNA"/>
</dbReference>
<dbReference type="InterPro" id="IPR011990">
    <property type="entry name" value="TPR-like_helical_dom_sf"/>
</dbReference>
<evidence type="ECO:0000256" key="3">
    <source>
        <dbReference type="ARBA" id="ARBA00022729"/>
    </source>
</evidence>
<gene>
    <name evidence="8" type="ORF">OD355_03905</name>
</gene>
<reference evidence="8" key="1">
    <citation type="submission" date="2022-10" db="EMBL/GenBank/DDBJ databases">
        <authorList>
            <person name="Kim H.S."/>
            <person name="Kim J.-S."/>
            <person name="Suh M.K."/>
            <person name="Eom M.K."/>
            <person name="Lee J.-S."/>
        </authorList>
    </citation>
    <scope>NUCLEOTIDE SEQUENCE</scope>
    <source>
        <strain evidence="8">LIP-5</strain>
    </source>
</reference>
<feature type="domain" description="RagB/SusD" evidence="6">
    <location>
        <begin position="314"/>
        <end position="628"/>
    </location>
</feature>
<comment type="subcellular location">
    <subcellularLocation>
        <location evidence="1">Cell outer membrane</location>
    </subcellularLocation>
</comment>
<dbReference type="Proteomes" id="UP001209317">
    <property type="component" value="Unassembled WGS sequence"/>
</dbReference>
<protein>
    <submittedName>
        <fullName evidence="8">RagB/SusD family nutrient uptake outer membrane protein</fullName>
    </submittedName>
</protein>
<keyword evidence="5" id="KW-0998">Cell outer membrane</keyword>
<name>A0AAE3LJJ3_9BACT</name>
<comment type="caution">
    <text evidence="8">The sequence shown here is derived from an EMBL/GenBank/DDBJ whole genome shotgun (WGS) entry which is preliminary data.</text>
</comment>
<evidence type="ECO:0000256" key="5">
    <source>
        <dbReference type="ARBA" id="ARBA00023237"/>
    </source>
</evidence>
<evidence type="ECO:0000313" key="9">
    <source>
        <dbReference type="Proteomes" id="UP001209317"/>
    </source>
</evidence>
<evidence type="ECO:0000256" key="4">
    <source>
        <dbReference type="ARBA" id="ARBA00023136"/>
    </source>
</evidence>
<dbReference type="Gene3D" id="1.25.40.390">
    <property type="match status" value="1"/>
</dbReference>
<evidence type="ECO:0000259" key="6">
    <source>
        <dbReference type="Pfam" id="PF07980"/>
    </source>
</evidence>
<comment type="similarity">
    <text evidence="2">Belongs to the SusD family.</text>
</comment>
<dbReference type="InterPro" id="IPR012944">
    <property type="entry name" value="SusD_RagB_dom"/>
</dbReference>
<keyword evidence="4" id="KW-0472">Membrane</keyword>
<dbReference type="SUPFAM" id="SSF48452">
    <property type="entry name" value="TPR-like"/>
    <property type="match status" value="1"/>
</dbReference>
<evidence type="ECO:0000313" key="8">
    <source>
        <dbReference type="EMBL" id="MCU7693658.1"/>
    </source>
</evidence>
<dbReference type="RefSeq" id="WP_263037146.1">
    <property type="nucleotide sequence ID" value="NZ_JAOTPL010000004.1"/>
</dbReference>
<feature type="domain" description="SusD-like N-terminal" evidence="7">
    <location>
        <begin position="19"/>
        <end position="212"/>
    </location>
</feature>
<evidence type="ECO:0000256" key="2">
    <source>
        <dbReference type="ARBA" id="ARBA00006275"/>
    </source>
</evidence>
<accession>A0AAE3LJJ3</accession>
<evidence type="ECO:0000256" key="1">
    <source>
        <dbReference type="ARBA" id="ARBA00004442"/>
    </source>
</evidence>
<evidence type="ECO:0000259" key="7">
    <source>
        <dbReference type="Pfam" id="PF14322"/>
    </source>
</evidence>
<keyword evidence="3" id="KW-0732">Signal</keyword>